<organism evidence="7 8">
    <name type="scientific">Streptomyces yunnanensis</name>
    <dbReference type="NCBI Taxonomy" id="156453"/>
    <lineage>
        <taxon>Bacteria</taxon>
        <taxon>Bacillati</taxon>
        <taxon>Actinomycetota</taxon>
        <taxon>Actinomycetes</taxon>
        <taxon>Kitasatosporales</taxon>
        <taxon>Streptomycetaceae</taxon>
        <taxon>Streptomyces</taxon>
    </lineage>
</organism>
<proteinExistence type="predicted"/>
<evidence type="ECO:0000313" key="8">
    <source>
        <dbReference type="Proteomes" id="UP000184388"/>
    </source>
</evidence>
<feature type="compositionally biased region" description="Low complexity" evidence="5">
    <location>
        <begin position="14"/>
        <end position="25"/>
    </location>
</feature>
<feature type="domain" description="HTH tetR-type" evidence="6">
    <location>
        <begin position="42"/>
        <end position="102"/>
    </location>
</feature>
<protein>
    <submittedName>
        <fullName evidence="7">Transcriptional regulator, TetR family</fullName>
    </submittedName>
</protein>
<dbReference type="GO" id="GO:0003700">
    <property type="term" value="F:DNA-binding transcription factor activity"/>
    <property type="evidence" value="ECO:0007669"/>
    <property type="project" value="TreeGrafter"/>
</dbReference>
<dbReference type="InterPro" id="IPR036271">
    <property type="entry name" value="Tet_transcr_reg_TetR-rel_C_sf"/>
</dbReference>
<evidence type="ECO:0000256" key="3">
    <source>
        <dbReference type="ARBA" id="ARBA00023163"/>
    </source>
</evidence>
<feature type="compositionally biased region" description="Basic and acidic residues" evidence="5">
    <location>
        <begin position="1"/>
        <end position="13"/>
    </location>
</feature>
<dbReference type="PRINTS" id="PR00455">
    <property type="entry name" value="HTHTETR"/>
</dbReference>
<dbReference type="PROSITE" id="PS50977">
    <property type="entry name" value="HTH_TETR_2"/>
    <property type="match status" value="1"/>
</dbReference>
<feature type="region of interest" description="Disordered" evidence="5">
    <location>
        <begin position="1"/>
        <end position="30"/>
    </location>
</feature>
<keyword evidence="2 4" id="KW-0238">DNA-binding</keyword>
<dbReference type="Proteomes" id="UP000184388">
    <property type="component" value="Unassembled WGS sequence"/>
</dbReference>
<name>A0A9X8QT89_9ACTN</name>
<dbReference type="Gene3D" id="1.10.357.10">
    <property type="entry name" value="Tetracycline Repressor, domain 2"/>
    <property type="match status" value="1"/>
</dbReference>
<evidence type="ECO:0000256" key="5">
    <source>
        <dbReference type="SAM" id="MobiDB-lite"/>
    </source>
</evidence>
<sequence length="245" mass="26170">MAEKKSTGERESGRPAARPVVRTAAGSADEGGQLGLRERKKLLTRQRISGEATLLFIERGFDNVAVAEIAHAAGVSTMTVFNYFPRKEDLFLDRVPEAVELVVGAVRGRGADETPLAALRRLALELLAQRHPLGGPGEGFEHFYRTVLEAPSLRARAREAVQEVEAALAGALAEAAGGDPARPGRDARLAAALIIAGWRTFFVEAVVRQVEGDPADEVAVDHEAVIRHTFDVLARALPDGGLGRG</sequence>
<dbReference type="RefSeq" id="WP_420894758.1">
    <property type="nucleotide sequence ID" value="NZ_FRBK01000007.1"/>
</dbReference>
<evidence type="ECO:0000259" key="6">
    <source>
        <dbReference type="PROSITE" id="PS50977"/>
    </source>
</evidence>
<evidence type="ECO:0000256" key="4">
    <source>
        <dbReference type="PROSITE-ProRule" id="PRU00335"/>
    </source>
</evidence>
<gene>
    <name evidence="7" type="ORF">SAMN05216268_107142</name>
</gene>
<dbReference type="SUPFAM" id="SSF46689">
    <property type="entry name" value="Homeodomain-like"/>
    <property type="match status" value="1"/>
</dbReference>
<comment type="caution">
    <text evidence="7">The sequence shown here is derived from an EMBL/GenBank/DDBJ whole genome shotgun (WGS) entry which is preliminary data.</text>
</comment>
<dbReference type="AlphaFoldDB" id="A0A9X8QT89"/>
<dbReference type="Pfam" id="PF00440">
    <property type="entry name" value="TetR_N"/>
    <property type="match status" value="1"/>
</dbReference>
<dbReference type="EMBL" id="FRBK01000007">
    <property type="protein sequence ID" value="SHL93352.1"/>
    <property type="molecule type" value="Genomic_DNA"/>
</dbReference>
<dbReference type="InterPro" id="IPR001647">
    <property type="entry name" value="HTH_TetR"/>
</dbReference>
<evidence type="ECO:0000256" key="2">
    <source>
        <dbReference type="ARBA" id="ARBA00023125"/>
    </source>
</evidence>
<keyword evidence="1" id="KW-0805">Transcription regulation</keyword>
<evidence type="ECO:0000256" key="1">
    <source>
        <dbReference type="ARBA" id="ARBA00023015"/>
    </source>
</evidence>
<evidence type="ECO:0000313" key="7">
    <source>
        <dbReference type="EMBL" id="SHL93352.1"/>
    </source>
</evidence>
<reference evidence="8" key="1">
    <citation type="submission" date="2016-11" db="EMBL/GenBank/DDBJ databases">
        <authorList>
            <person name="Jaros S."/>
            <person name="Januszkiewicz K."/>
            <person name="Wedrychowicz H."/>
        </authorList>
    </citation>
    <scope>NUCLEOTIDE SEQUENCE [LARGE SCALE GENOMIC DNA]</scope>
    <source>
        <strain evidence="8">CGMCC 4.3555</strain>
    </source>
</reference>
<dbReference type="PANTHER" id="PTHR30055">
    <property type="entry name" value="HTH-TYPE TRANSCRIPTIONAL REGULATOR RUTR"/>
    <property type="match status" value="1"/>
</dbReference>
<dbReference type="PANTHER" id="PTHR30055:SF234">
    <property type="entry name" value="HTH-TYPE TRANSCRIPTIONAL REGULATOR BETI"/>
    <property type="match status" value="1"/>
</dbReference>
<dbReference type="InterPro" id="IPR050109">
    <property type="entry name" value="HTH-type_TetR-like_transc_reg"/>
</dbReference>
<dbReference type="InterPro" id="IPR009057">
    <property type="entry name" value="Homeodomain-like_sf"/>
</dbReference>
<keyword evidence="3" id="KW-0804">Transcription</keyword>
<dbReference type="SUPFAM" id="SSF48498">
    <property type="entry name" value="Tetracyclin repressor-like, C-terminal domain"/>
    <property type="match status" value="1"/>
</dbReference>
<feature type="DNA-binding region" description="H-T-H motif" evidence="4">
    <location>
        <begin position="65"/>
        <end position="84"/>
    </location>
</feature>
<dbReference type="GO" id="GO:0000976">
    <property type="term" value="F:transcription cis-regulatory region binding"/>
    <property type="evidence" value="ECO:0007669"/>
    <property type="project" value="TreeGrafter"/>
</dbReference>
<accession>A0A9X8QT89</accession>
<dbReference type="Gene3D" id="1.10.10.60">
    <property type="entry name" value="Homeodomain-like"/>
    <property type="match status" value="1"/>
</dbReference>